<dbReference type="Proteomes" id="UP000054279">
    <property type="component" value="Unassembled WGS sequence"/>
</dbReference>
<reference evidence="2 3" key="1">
    <citation type="submission" date="2014-06" db="EMBL/GenBank/DDBJ databases">
        <title>Evolutionary Origins and Diversification of the Mycorrhizal Mutualists.</title>
        <authorList>
            <consortium name="DOE Joint Genome Institute"/>
            <consortium name="Mycorrhizal Genomics Consortium"/>
            <person name="Kohler A."/>
            <person name="Kuo A."/>
            <person name="Nagy L.G."/>
            <person name="Floudas D."/>
            <person name="Copeland A."/>
            <person name="Barry K.W."/>
            <person name="Cichocki N."/>
            <person name="Veneault-Fourrey C."/>
            <person name="LaButti K."/>
            <person name="Lindquist E.A."/>
            <person name="Lipzen A."/>
            <person name="Lundell T."/>
            <person name="Morin E."/>
            <person name="Murat C."/>
            <person name="Riley R."/>
            <person name="Ohm R."/>
            <person name="Sun H."/>
            <person name="Tunlid A."/>
            <person name="Henrissat B."/>
            <person name="Grigoriev I.V."/>
            <person name="Hibbett D.S."/>
            <person name="Martin F."/>
        </authorList>
    </citation>
    <scope>NUCLEOTIDE SEQUENCE [LARGE SCALE GENOMIC DNA]</scope>
    <source>
        <strain evidence="2 3">SS14</strain>
    </source>
</reference>
<proteinExistence type="predicted"/>
<dbReference type="AlphaFoldDB" id="A0A0C9U4C9"/>
<feature type="compositionally biased region" description="Acidic residues" evidence="1">
    <location>
        <begin position="1"/>
        <end position="25"/>
    </location>
</feature>
<evidence type="ECO:0000256" key="1">
    <source>
        <dbReference type="SAM" id="MobiDB-lite"/>
    </source>
</evidence>
<sequence>MDIEEEDDQEEEGEEEEEEEEEDTEERPKKRARFESGSQVVVKREPETVHMTNSYRFLDFINLTHEVDDDLPGLPEQATVKDLSRKVKWMKLQRVIQCDGGPLNTEYLVFKLPFPWECKQDMEIL</sequence>
<evidence type="ECO:0000313" key="3">
    <source>
        <dbReference type="Proteomes" id="UP000054279"/>
    </source>
</evidence>
<dbReference type="EMBL" id="KN837557">
    <property type="protein sequence ID" value="KIJ23947.1"/>
    <property type="molecule type" value="Genomic_DNA"/>
</dbReference>
<organism evidence="2 3">
    <name type="scientific">Sphaerobolus stellatus (strain SS14)</name>
    <dbReference type="NCBI Taxonomy" id="990650"/>
    <lineage>
        <taxon>Eukaryota</taxon>
        <taxon>Fungi</taxon>
        <taxon>Dikarya</taxon>
        <taxon>Basidiomycota</taxon>
        <taxon>Agaricomycotina</taxon>
        <taxon>Agaricomycetes</taxon>
        <taxon>Phallomycetidae</taxon>
        <taxon>Geastrales</taxon>
        <taxon>Sphaerobolaceae</taxon>
        <taxon>Sphaerobolus</taxon>
    </lineage>
</organism>
<name>A0A0C9U4C9_SPHS4</name>
<dbReference type="HOGENOM" id="CLU_1994069_0_0_1"/>
<accession>A0A0C9U4C9</accession>
<protein>
    <submittedName>
        <fullName evidence="2">Uncharacterized protein</fullName>
    </submittedName>
</protein>
<feature type="region of interest" description="Disordered" evidence="1">
    <location>
        <begin position="1"/>
        <end position="38"/>
    </location>
</feature>
<evidence type="ECO:0000313" key="2">
    <source>
        <dbReference type="EMBL" id="KIJ23947.1"/>
    </source>
</evidence>
<keyword evidence="3" id="KW-1185">Reference proteome</keyword>
<gene>
    <name evidence="2" type="ORF">M422DRAFT_275378</name>
</gene>